<dbReference type="EC" id="3.4.-.-" evidence="1"/>
<dbReference type="PANTHER" id="PTHR12994">
    <property type="entry name" value="SECERNIN"/>
    <property type="match status" value="1"/>
</dbReference>
<dbReference type="EMBL" id="JAHJDP010000065">
    <property type="protein sequence ID" value="MBU2691536.1"/>
    <property type="molecule type" value="Genomic_DNA"/>
</dbReference>
<keyword evidence="1" id="KW-0378">Hydrolase</keyword>
<comment type="caution">
    <text evidence="2">The sequence shown here is derived from an EMBL/GenBank/DDBJ whole genome shotgun (WGS) entry which is preliminary data.</text>
</comment>
<evidence type="ECO:0000256" key="1">
    <source>
        <dbReference type="RuleBase" id="RU364089"/>
    </source>
</evidence>
<name>A0A948RW18_UNCEI</name>
<evidence type="ECO:0000313" key="2">
    <source>
        <dbReference type="EMBL" id="MBU2691536.1"/>
    </source>
</evidence>
<reference evidence="2" key="1">
    <citation type="submission" date="2021-05" db="EMBL/GenBank/DDBJ databases">
        <title>Energy efficiency and biological interactions define the core microbiome of deep oligotrophic groundwater.</title>
        <authorList>
            <person name="Mehrshad M."/>
            <person name="Lopez-Fernandez M."/>
            <person name="Bell E."/>
            <person name="Bernier-Latmani R."/>
            <person name="Bertilsson S."/>
            <person name="Dopson M."/>
        </authorList>
    </citation>
    <scope>NUCLEOTIDE SEQUENCE</scope>
    <source>
        <strain evidence="2">Modern_marine.mb.64</strain>
    </source>
</reference>
<gene>
    <name evidence="2" type="ORF">KJ970_11470</name>
</gene>
<keyword evidence="1" id="KW-0224">Dipeptidase</keyword>
<protein>
    <recommendedName>
        <fullName evidence="1">Dipeptidase</fullName>
        <ecNumber evidence="1">3.4.-.-</ecNumber>
    </recommendedName>
</protein>
<comment type="similarity">
    <text evidence="1">Belongs to the peptidase C69 family.</text>
</comment>
<proteinExistence type="inferred from homology"/>
<dbReference type="PANTHER" id="PTHR12994:SF17">
    <property type="entry name" value="LD30995P"/>
    <property type="match status" value="1"/>
</dbReference>
<accession>A0A948RW18</accession>
<organism evidence="2 3">
    <name type="scientific">Eiseniibacteriota bacterium</name>
    <dbReference type="NCBI Taxonomy" id="2212470"/>
    <lineage>
        <taxon>Bacteria</taxon>
        <taxon>Candidatus Eiseniibacteriota</taxon>
    </lineage>
</organism>
<dbReference type="GO" id="GO:0070004">
    <property type="term" value="F:cysteine-type exopeptidase activity"/>
    <property type="evidence" value="ECO:0007669"/>
    <property type="project" value="InterPro"/>
</dbReference>
<dbReference type="Proteomes" id="UP000777784">
    <property type="component" value="Unassembled WGS sequence"/>
</dbReference>
<keyword evidence="1" id="KW-0645">Protease</keyword>
<evidence type="ECO:0000313" key="3">
    <source>
        <dbReference type="Proteomes" id="UP000777784"/>
    </source>
</evidence>
<dbReference type="AlphaFoldDB" id="A0A948RW18"/>
<dbReference type="GO" id="GO:0016805">
    <property type="term" value="F:dipeptidase activity"/>
    <property type="evidence" value="ECO:0007669"/>
    <property type="project" value="UniProtKB-KW"/>
</dbReference>
<dbReference type="InterPro" id="IPR005322">
    <property type="entry name" value="Peptidase_C69"/>
</dbReference>
<dbReference type="Pfam" id="PF03577">
    <property type="entry name" value="Peptidase_C69"/>
    <property type="match status" value="1"/>
</dbReference>
<dbReference type="Gene3D" id="3.60.60.10">
    <property type="entry name" value="Penicillin V Acylase, Chain A"/>
    <property type="match status" value="1"/>
</dbReference>
<comment type="catalytic activity">
    <reaction evidence="1">
        <text>an L-aminoacyl-L-amino acid + H2O = 2 an L-alpha-amino acid</text>
        <dbReference type="Rhea" id="RHEA:48940"/>
        <dbReference type="ChEBI" id="CHEBI:15377"/>
        <dbReference type="ChEBI" id="CHEBI:59869"/>
        <dbReference type="ChEBI" id="CHEBI:77460"/>
    </reaction>
</comment>
<sequence length="547" mass="62093">MKRQDLLIVFPVFFVLAALASPLMACSSLLVTKGASEDGSVMITYTCDGRFLPHLGYTPAADYEEGDSLEISDWEGALRGAIPQVPHTYAVVDLMNEHQLAIGETTFDGRMELQNPQGLFNYWDLMSLALQRARTAREAIDVIADLVAEFGYRSTGESISIADKQEAWILEIIGPGEGGRGAHWVALRLPDGTISAHANKARISEFPIDDPENCHYSKNVISFAVEMGYYDPQSGRPFSFCDAYDPATPENKRYCSARVWSLFRRAAPSQSFSADYHRGVEGAEPYPLWIHPDKKISLRDVIELMRDHYEGTPYDMTKGIDAGPYACPKRWRPLSWSVDEQEYAWERSISTQQTGFSFISQSRSWLPDPIGGIYWYGLDDTYMTCYMPLYCGIDQVPHSFTIGDYKSFSWDAPWWVFNFVSNFACLKFSYMIQDIQTVQRELENGFLSRQPAVEKAAVELEKTDPALLTAYLTDYSLTHAEAVVTRWRQLGENLMTKYNDGYVKNEEGRAEEMGYPKEWLRRVLSERPGQFKLKPRSADVPKSQLTD</sequence>
<dbReference type="GO" id="GO:0006508">
    <property type="term" value="P:proteolysis"/>
    <property type="evidence" value="ECO:0007669"/>
    <property type="project" value="UniProtKB-KW"/>
</dbReference>